<keyword evidence="4" id="KW-1185">Reference proteome</keyword>
<evidence type="ECO:0000313" key="4">
    <source>
        <dbReference type="Proteomes" id="UP000243515"/>
    </source>
</evidence>
<dbReference type="PROSITE" id="PS50994">
    <property type="entry name" value="INTEGRASE"/>
    <property type="match status" value="1"/>
</dbReference>
<feature type="non-terminal residue" evidence="3">
    <location>
        <position position="430"/>
    </location>
</feature>
<protein>
    <recommendedName>
        <fullName evidence="2">Integrase catalytic domain-containing protein</fullName>
    </recommendedName>
</protein>
<dbReference type="GO" id="GO:0003723">
    <property type="term" value="F:RNA binding"/>
    <property type="evidence" value="ECO:0007669"/>
    <property type="project" value="UniProtKB-KW"/>
</dbReference>
<dbReference type="EMBL" id="NPHW01005352">
    <property type="protein sequence ID" value="OXV06837.1"/>
    <property type="molecule type" value="Genomic_DNA"/>
</dbReference>
<proteinExistence type="predicted"/>
<dbReference type="AlphaFoldDB" id="A0A232LSP7"/>
<sequence>MEMEVGENEEFYDFDNYITELGEVNGPETVAILNDHSVFHFLTKTDVFKLPAESSVFTFNNRYSSEIFQGIMPDSGAAGVSTAGQPQFIALQKLDPLLQIDATTTGQHKIRFGKGETLSQGTINVPTPLGTITFHVVPTNTPFLFCLQDMDRMGVKLDNLANVLIQGEKVVPIVRKWGHPWMLLHHPEEALAWSHLTETELRQLHRRFGHPSVRRLVRVLQRAGHEVEQRTIEHLTKYCHQCQMNGKAPGRFKFTLKDDYEFNWCIVVDVMYLDGKPVLHVVDEATAFQAAKFLKDMSAKTTWDTLRICWIDVYQGPPDIIISDAGKNFASEEFRQHAATMDIDIKEVPVEAHNSVGKVERYHGPLRRAYEILSNELLSLSTNKEVILQMAVKAVNDSAGPDGIVPTLLVFGAYPRMTKDSPPSPSITKR</sequence>
<dbReference type="GO" id="GO:0005634">
    <property type="term" value="C:nucleus"/>
    <property type="evidence" value="ECO:0007669"/>
    <property type="project" value="UniProtKB-ARBA"/>
</dbReference>
<name>A0A232LSP7_9EURO</name>
<dbReference type="InterPro" id="IPR012337">
    <property type="entry name" value="RNaseH-like_sf"/>
</dbReference>
<dbReference type="Gene3D" id="3.30.420.10">
    <property type="entry name" value="Ribonuclease H-like superfamily/Ribonuclease H"/>
    <property type="match status" value="1"/>
</dbReference>
<dbReference type="Proteomes" id="UP000243515">
    <property type="component" value="Unassembled WGS sequence"/>
</dbReference>
<comment type="caution">
    <text evidence="3">The sequence shown here is derived from an EMBL/GenBank/DDBJ whole genome shotgun (WGS) entry which is preliminary data.</text>
</comment>
<dbReference type="SUPFAM" id="SSF53098">
    <property type="entry name" value="Ribonuclease H-like"/>
    <property type="match status" value="1"/>
</dbReference>
<evidence type="ECO:0000256" key="1">
    <source>
        <dbReference type="ARBA" id="ARBA00022884"/>
    </source>
</evidence>
<evidence type="ECO:0000313" key="3">
    <source>
        <dbReference type="EMBL" id="OXV06837.1"/>
    </source>
</evidence>
<dbReference type="InterPro" id="IPR036397">
    <property type="entry name" value="RNaseH_sf"/>
</dbReference>
<dbReference type="InterPro" id="IPR001584">
    <property type="entry name" value="Integrase_cat-core"/>
</dbReference>
<keyword evidence="1" id="KW-0694">RNA-binding</keyword>
<accession>A0A232LSP7</accession>
<organism evidence="3 4">
    <name type="scientific">Elaphomyces granulatus</name>
    <dbReference type="NCBI Taxonomy" id="519963"/>
    <lineage>
        <taxon>Eukaryota</taxon>
        <taxon>Fungi</taxon>
        <taxon>Dikarya</taxon>
        <taxon>Ascomycota</taxon>
        <taxon>Pezizomycotina</taxon>
        <taxon>Eurotiomycetes</taxon>
        <taxon>Eurotiomycetidae</taxon>
        <taxon>Eurotiales</taxon>
        <taxon>Elaphomycetaceae</taxon>
        <taxon>Elaphomyces</taxon>
    </lineage>
</organism>
<reference evidence="3 4" key="1">
    <citation type="journal article" date="2015" name="Environ. Microbiol.">
        <title>Metagenome sequence of Elaphomyces granulatus from sporocarp tissue reveals Ascomycota ectomycorrhizal fingerprints of genome expansion and a Proteobacteria-rich microbiome.</title>
        <authorList>
            <person name="Quandt C.A."/>
            <person name="Kohler A."/>
            <person name="Hesse C.N."/>
            <person name="Sharpton T.J."/>
            <person name="Martin F."/>
            <person name="Spatafora J.W."/>
        </authorList>
    </citation>
    <scope>NUCLEOTIDE SEQUENCE [LARGE SCALE GENOMIC DNA]</scope>
    <source>
        <strain evidence="3 4">OSC145934</strain>
    </source>
</reference>
<dbReference type="GO" id="GO:0015074">
    <property type="term" value="P:DNA integration"/>
    <property type="evidence" value="ECO:0007669"/>
    <property type="project" value="InterPro"/>
</dbReference>
<feature type="domain" description="Integrase catalytic" evidence="2">
    <location>
        <begin position="245"/>
        <end position="423"/>
    </location>
</feature>
<evidence type="ECO:0000259" key="2">
    <source>
        <dbReference type="PROSITE" id="PS50994"/>
    </source>
</evidence>
<dbReference type="OrthoDB" id="4523126at2759"/>
<gene>
    <name evidence="3" type="ORF">Egran_05396</name>
</gene>